<keyword evidence="1" id="KW-0472">Membrane</keyword>
<keyword evidence="3" id="KW-1185">Reference proteome</keyword>
<dbReference type="Proteomes" id="UP000594121">
    <property type="component" value="Chromosome"/>
</dbReference>
<protein>
    <submittedName>
        <fullName evidence="2">Uncharacterized protein</fullName>
    </submittedName>
</protein>
<dbReference type="EMBL" id="CP062310">
    <property type="protein sequence ID" value="QOJ79091.1"/>
    <property type="molecule type" value="Genomic_DNA"/>
</dbReference>
<dbReference type="RefSeq" id="WP_192819063.1">
    <property type="nucleotide sequence ID" value="NZ_CP062310.1"/>
</dbReference>
<accession>A0A7L9FHG5</accession>
<evidence type="ECO:0000313" key="3">
    <source>
        <dbReference type="Proteomes" id="UP000594121"/>
    </source>
</evidence>
<keyword evidence="1" id="KW-1133">Transmembrane helix</keyword>
<feature type="transmembrane region" description="Helical" evidence="1">
    <location>
        <begin position="118"/>
        <end position="147"/>
    </location>
</feature>
<feature type="transmembrane region" description="Helical" evidence="1">
    <location>
        <begin position="396"/>
        <end position="415"/>
    </location>
</feature>
<name>A0A7L9FHG5_9CREN</name>
<sequence length="416" mass="45918">MTPRNFYDLAYAYLKVLSRKPSVLLYLALLPVVFYTLDRLLGGMPPLEQELAKVVIFNTALTSVVFGLLFQKAYAPRRLLCLEAVPAAGWRVDSVASIFYAPLLALLVYLLRRSSLELLAYMVALNLLAYFSASGFHVASALGFLLGLRYGPAVSAVFIASGLLSLSERQFFSRRVLPVRVGGTYVGLTRPLYLWFVPPILLYIVAVLKWLVPLLTPAYLRVGFHMAPFNSSYSLSYSLSYANCTEIPRPSDEFYIALTLAPMLGVALLLALSVVVAGLRYLDVYFWAPKLLRGTFKRDFAYSLALNLAYGLAVVWATFYAVQAAGLGSTLGVDALLAIYVLAASLTSPSLDDAESLGAFLFSIFVLVPGIQWALARLPAEAQMRVFTSLHAPEHWLLLAALLLLAYLIHVLHYYL</sequence>
<reference evidence="2 3" key="1">
    <citation type="submission" date="2020-10" db="EMBL/GenBank/DDBJ databases">
        <title>Thermofilum lucidum 3507LT sp. nov. a novel member of Thermofilaceae family isolated from Chile hot spring, and proposal of description order Thermofilales.</title>
        <authorList>
            <person name="Zayulina K.S."/>
            <person name="Elcheninov A.G."/>
            <person name="Toshchakov S.V."/>
            <person name="Kublanov I.V."/>
        </authorList>
    </citation>
    <scope>NUCLEOTIDE SEQUENCE [LARGE SCALE GENOMIC DNA]</scope>
    <source>
        <strain evidence="2 3">3507LT</strain>
    </source>
</reference>
<proteinExistence type="predicted"/>
<gene>
    <name evidence="2" type="ORF">IG193_01085</name>
</gene>
<dbReference type="InParanoid" id="A0A7L9FHG5"/>
<feature type="transmembrane region" description="Helical" evidence="1">
    <location>
        <begin position="300"/>
        <end position="319"/>
    </location>
</feature>
<dbReference type="KEGG" id="thel:IG193_01085"/>
<feature type="transmembrane region" description="Helical" evidence="1">
    <location>
        <begin position="192"/>
        <end position="212"/>
    </location>
</feature>
<keyword evidence="1" id="KW-0812">Transmembrane</keyword>
<feature type="transmembrane region" description="Helical" evidence="1">
    <location>
        <begin position="325"/>
        <end position="345"/>
    </location>
</feature>
<feature type="transmembrane region" description="Helical" evidence="1">
    <location>
        <begin position="23"/>
        <end position="42"/>
    </location>
</feature>
<feature type="transmembrane region" description="Helical" evidence="1">
    <location>
        <begin position="254"/>
        <end position="279"/>
    </location>
</feature>
<organism evidence="2 3">
    <name type="scientific">Infirmifilum lucidum</name>
    <dbReference type="NCBI Taxonomy" id="2776706"/>
    <lineage>
        <taxon>Archaea</taxon>
        <taxon>Thermoproteota</taxon>
        <taxon>Thermoprotei</taxon>
        <taxon>Thermofilales</taxon>
        <taxon>Thermofilaceae</taxon>
        <taxon>Infirmifilum</taxon>
    </lineage>
</organism>
<feature type="transmembrane region" description="Helical" evidence="1">
    <location>
        <begin position="94"/>
        <end position="111"/>
    </location>
</feature>
<feature type="transmembrane region" description="Helical" evidence="1">
    <location>
        <begin position="357"/>
        <end position="376"/>
    </location>
</feature>
<dbReference type="GeneID" id="59148447"/>
<evidence type="ECO:0000256" key="1">
    <source>
        <dbReference type="SAM" id="Phobius"/>
    </source>
</evidence>
<dbReference type="AlphaFoldDB" id="A0A7L9FHG5"/>
<evidence type="ECO:0000313" key="2">
    <source>
        <dbReference type="EMBL" id="QOJ79091.1"/>
    </source>
</evidence>
<feature type="transmembrane region" description="Helical" evidence="1">
    <location>
        <begin position="153"/>
        <end position="172"/>
    </location>
</feature>